<keyword evidence="3" id="KW-0053">Apoptosis</keyword>
<reference evidence="12" key="2">
    <citation type="journal article" date="2014" name="Nat. Commun.">
        <title>The cavefish genome reveals candidate genes for eye loss.</title>
        <authorList>
            <person name="McGaugh S.E."/>
            <person name="Gross J.B."/>
            <person name="Aken B."/>
            <person name="Blin M."/>
            <person name="Borowsky R."/>
            <person name="Chalopin D."/>
            <person name="Hinaux H."/>
            <person name="Jeffery W.R."/>
            <person name="Keene A."/>
            <person name="Ma L."/>
            <person name="Minx P."/>
            <person name="Murphy D."/>
            <person name="O'Quin K.E."/>
            <person name="Retaux S."/>
            <person name="Rohner N."/>
            <person name="Searle S.M."/>
            <person name="Stahl B.A."/>
            <person name="Tabin C."/>
            <person name="Volff J.N."/>
            <person name="Yoshizawa M."/>
            <person name="Warren W.C."/>
        </authorList>
    </citation>
    <scope>NUCLEOTIDE SEQUENCE [LARGE SCALE GENOMIC DNA]</scope>
    <source>
        <strain evidence="12">female</strain>
    </source>
</reference>
<evidence type="ECO:0000256" key="9">
    <source>
        <dbReference type="SAM" id="SignalP"/>
    </source>
</evidence>
<dbReference type="InterPro" id="IPR057633">
    <property type="entry name" value="Death_TNF11B"/>
</dbReference>
<dbReference type="PROSITE" id="PS00652">
    <property type="entry name" value="TNFR_NGFR_1"/>
    <property type="match status" value="1"/>
</dbReference>
<evidence type="ECO:0000256" key="1">
    <source>
        <dbReference type="ARBA" id="ARBA00004613"/>
    </source>
</evidence>
<feature type="disulfide bond" evidence="8">
    <location>
        <begin position="64"/>
        <end position="79"/>
    </location>
</feature>
<keyword evidence="12" id="KW-1185">Reference proteome</keyword>
<comment type="subcellular location">
    <subcellularLocation>
        <location evidence="1">Secreted</location>
    </subcellularLocation>
</comment>
<dbReference type="SMART" id="SM00208">
    <property type="entry name" value="TNFR"/>
    <property type="match status" value="4"/>
</dbReference>
<organism evidence="11 12">
    <name type="scientific">Astyanax mexicanus</name>
    <name type="common">Blind cave fish</name>
    <name type="synonym">Astyanax fasciatus mexicanus</name>
    <dbReference type="NCBI Taxonomy" id="7994"/>
    <lineage>
        <taxon>Eukaryota</taxon>
        <taxon>Metazoa</taxon>
        <taxon>Chordata</taxon>
        <taxon>Craniata</taxon>
        <taxon>Vertebrata</taxon>
        <taxon>Euteleostomi</taxon>
        <taxon>Actinopterygii</taxon>
        <taxon>Neopterygii</taxon>
        <taxon>Teleostei</taxon>
        <taxon>Ostariophysi</taxon>
        <taxon>Characiformes</taxon>
        <taxon>Characoidei</taxon>
        <taxon>Acestrorhamphidae</taxon>
        <taxon>Acestrorhamphinae</taxon>
        <taxon>Astyanax</taxon>
    </lineage>
</organism>
<dbReference type="GeneTree" id="ENSGT00940000155167"/>
<evidence type="ECO:0000256" key="6">
    <source>
        <dbReference type="ARBA" id="ARBA00023157"/>
    </source>
</evidence>
<feature type="repeat" description="TNFR-Cys" evidence="8">
    <location>
        <begin position="63"/>
        <end position="104"/>
    </location>
</feature>
<dbReference type="PANTHER" id="PTHR23097:SF90">
    <property type="entry name" value="TUMOR NECROSIS FACTOR RECEPTOR SUPERFAMILY MEMBER 11B"/>
    <property type="match status" value="1"/>
</dbReference>
<protein>
    <submittedName>
        <fullName evidence="11">TNF receptor superfamily member 11b</fullName>
    </submittedName>
</protein>
<dbReference type="AlphaFoldDB" id="A0A3B1JBV6"/>
<feature type="disulfide bond" evidence="8">
    <location>
        <begin position="86"/>
        <end position="104"/>
    </location>
</feature>
<dbReference type="Proteomes" id="UP000018467">
    <property type="component" value="Unassembled WGS sequence"/>
</dbReference>
<feature type="domain" description="TNFR-Cys" evidence="10">
    <location>
        <begin position="143"/>
        <end position="184"/>
    </location>
</feature>
<comment type="caution">
    <text evidence="8">Lacks conserved residue(s) required for the propagation of feature annotation.</text>
</comment>
<dbReference type="GO" id="GO:0005576">
    <property type="term" value="C:extracellular region"/>
    <property type="evidence" value="ECO:0007669"/>
    <property type="project" value="UniProtKB-SubCell"/>
</dbReference>
<dbReference type="Gene3D" id="2.10.50.10">
    <property type="entry name" value="Tumor Necrosis Factor Receptor, subunit A, domain 2"/>
    <property type="match status" value="3"/>
</dbReference>
<dbReference type="SUPFAM" id="SSF57586">
    <property type="entry name" value="TNF receptor-like"/>
    <property type="match status" value="2"/>
</dbReference>
<evidence type="ECO:0000256" key="8">
    <source>
        <dbReference type="PROSITE-ProRule" id="PRU00206"/>
    </source>
</evidence>
<dbReference type="PANTHER" id="PTHR23097">
    <property type="entry name" value="TUMOR NECROSIS FACTOR RECEPTOR SUPERFAMILY MEMBER"/>
    <property type="match status" value="1"/>
</dbReference>
<evidence type="ECO:0000256" key="5">
    <source>
        <dbReference type="ARBA" id="ARBA00022737"/>
    </source>
</evidence>
<evidence type="ECO:0000256" key="4">
    <source>
        <dbReference type="ARBA" id="ARBA00022729"/>
    </source>
</evidence>
<feature type="chain" id="PRO_5017385569" evidence="9">
    <location>
        <begin position="21"/>
        <end position="406"/>
    </location>
</feature>
<evidence type="ECO:0000313" key="11">
    <source>
        <dbReference type="Ensembl" id="ENSAMXP00000039718.1"/>
    </source>
</evidence>
<dbReference type="InterPro" id="IPR017371">
    <property type="entry name" value="TNFR_11B"/>
</dbReference>
<dbReference type="OrthoDB" id="8710478at2759"/>
<keyword evidence="5" id="KW-0677">Repeat</keyword>
<keyword evidence="7" id="KW-0325">Glycoprotein</keyword>
<dbReference type="InterPro" id="IPR001368">
    <property type="entry name" value="TNFR/NGFR_Cys_rich_reg"/>
</dbReference>
<dbReference type="GO" id="GO:0006915">
    <property type="term" value="P:apoptotic process"/>
    <property type="evidence" value="ECO:0007669"/>
    <property type="project" value="UniProtKB-KW"/>
</dbReference>
<sequence>MPLRTAMKLHMLFVMSFALAHHETPKYQHRDPITNKMLLCDQCPPGTALERHCTPSEETVCTPCPESRFAEHWHWGDSCQYCTSVCKERQIVQRECNSTHDRICECIDGYHLVVEFCVQHTACPPGSGASVLGTPESDTVCEKCPQGFFSSVASATEPCLPHRDCSRLGLKTLRPGTATQDTVCESDHTFDCSDQHTDCHNDITLCEEVIFQFLSSPTLASVSVERLLESLPGRRVDWKSVEHLKKTCSPQQQALYLLRLWREQNRDQDKLHIIIQGVNHCERKVSRCTGLKNMTLGHLLMLVDTLPGEKVSEEAVRALALSCPSHRYIVQLLHLWKSQNSGQDLAKALSHSLRKLRSRGAPQAMLRTLKQVVRIINASPVHRVYEKMIVKLLQDSSCFKSKLYND</sequence>
<feature type="signal peptide" evidence="9">
    <location>
        <begin position="1"/>
        <end position="20"/>
    </location>
</feature>
<feature type="domain" description="TNFR-Cys" evidence="10">
    <location>
        <begin position="63"/>
        <end position="104"/>
    </location>
</feature>
<dbReference type="InParanoid" id="A0A3B1JBV6"/>
<evidence type="ECO:0000259" key="10">
    <source>
        <dbReference type="PROSITE" id="PS50050"/>
    </source>
</evidence>
<keyword evidence="4 9" id="KW-0732">Signal</keyword>
<proteinExistence type="predicted"/>
<dbReference type="InterPro" id="IPR052459">
    <property type="entry name" value="TNFRSF_decoy_receptor"/>
</dbReference>
<accession>A0A3B1JBV6</accession>
<dbReference type="Ensembl" id="ENSAMXT00000054788.1">
    <property type="protein sequence ID" value="ENSAMXP00000039718.1"/>
    <property type="gene ID" value="ENSAMXG00000035635.1"/>
</dbReference>
<reference evidence="11" key="4">
    <citation type="submission" date="2025-09" db="UniProtKB">
        <authorList>
            <consortium name="Ensembl"/>
        </authorList>
    </citation>
    <scope>IDENTIFICATION</scope>
</reference>
<reference evidence="11" key="3">
    <citation type="submission" date="2025-08" db="UniProtKB">
        <authorList>
            <consortium name="Ensembl"/>
        </authorList>
    </citation>
    <scope>IDENTIFICATION</scope>
</reference>
<feature type="repeat" description="TNFR-Cys" evidence="8">
    <location>
        <begin position="143"/>
        <end position="184"/>
    </location>
</feature>
<dbReference type="Pfam" id="PF00020">
    <property type="entry name" value="TNFR_c6"/>
    <property type="match status" value="2"/>
</dbReference>
<name>A0A3B1JBV6_ASTMX</name>
<evidence type="ECO:0000256" key="3">
    <source>
        <dbReference type="ARBA" id="ARBA00022703"/>
    </source>
</evidence>
<evidence type="ECO:0000313" key="12">
    <source>
        <dbReference type="Proteomes" id="UP000018467"/>
    </source>
</evidence>
<dbReference type="PROSITE" id="PS50050">
    <property type="entry name" value="TNFR_NGFR_2"/>
    <property type="match status" value="2"/>
</dbReference>
<dbReference type="Bgee" id="ENSAMXG00000035635">
    <property type="expression patterns" value="Expressed in bone element and 7 other cell types or tissues"/>
</dbReference>
<feature type="disulfide bond" evidence="8">
    <location>
        <begin position="144"/>
        <end position="159"/>
    </location>
</feature>
<keyword evidence="2" id="KW-0964">Secreted</keyword>
<evidence type="ECO:0000256" key="7">
    <source>
        <dbReference type="ARBA" id="ARBA00023180"/>
    </source>
</evidence>
<dbReference type="PRINTS" id="PR01975">
    <property type="entry name" value="TNFACTORR11B"/>
</dbReference>
<evidence type="ECO:0000256" key="2">
    <source>
        <dbReference type="ARBA" id="ARBA00022525"/>
    </source>
</evidence>
<keyword evidence="6 8" id="KW-1015">Disulfide bond</keyword>
<dbReference type="Pfam" id="PF23630">
    <property type="entry name" value="Death_TNFRSF11B"/>
    <property type="match status" value="2"/>
</dbReference>
<dbReference type="STRING" id="7994.ENSAMXP00000039718"/>
<reference evidence="12" key="1">
    <citation type="submission" date="2013-03" db="EMBL/GenBank/DDBJ databases">
        <authorList>
            <person name="Jeffery W."/>
            <person name="Warren W."/>
            <person name="Wilson R.K."/>
        </authorList>
    </citation>
    <scope>NUCLEOTIDE SEQUENCE</scope>
    <source>
        <strain evidence="12">female</strain>
    </source>
</reference>